<accession>A0A0K9FDY9</accession>
<dbReference type="GO" id="GO:0015035">
    <property type="term" value="F:protein-disulfide reductase activity"/>
    <property type="evidence" value="ECO:0007669"/>
    <property type="project" value="InterPro"/>
</dbReference>
<dbReference type="InterPro" id="IPR007263">
    <property type="entry name" value="DCC1-like"/>
</dbReference>
<name>A0A0K9FDY9_9BACI</name>
<dbReference type="InterPro" id="IPR052927">
    <property type="entry name" value="DCC_oxidoreductase"/>
</dbReference>
<protein>
    <submittedName>
        <fullName evidence="1">Thiol-disulfide oxidoreductase</fullName>
    </submittedName>
</protein>
<sequence length="129" mass="15494">MMSIILFDGECNLCNQSVVFVIKKDTENHFKFASRQSKIGNQLLDQYKIDKNIDSIIVIDNDTVYLESDAILHICKYIKRWRILCIFSIFPKLIRDVFYKRFAKNRYKWFGKKEQCMIPTPEIKKRFLE</sequence>
<dbReference type="GeneID" id="96598492"/>
<organism evidence="1 2">
    <name type="scientific">Lysinibacillus xylanilyticus</name>
    <dbReference type="NCBI Taxonomy" id="582475"/>
    <lineage>
        <taxon>Bacteria</taxon>
        <taxon>Bacillati</taxon>
        <taxon>Bacillota</taxon>
        <taxon>Bacilli</taxon>
        <taxon>Bacillales</taxon>
        <taxon>Bacillaceae</taxon>
        <taxon>Lysinibacillus</taxon>
    </lineage>
</organism>
<proteinExistence type="predicted"/>
<comment type="caution">
    <text evidence="1">The sequence shown here is derived from an EMBL/GenBank/DDBJ whole genome shotgun (WGS) entry which is preliminary data.</text>
</comment>
<dbReference type="PANTHER" id="PTHR33639">
    <property type="entry name" value="THIOL-DISULFIDE OXIDOREDUCTASE DCC"/>
    <property type="match status" value="1"/>
</dbReference>
<dbReference type="Proteomes" id="UP000037326">
    <property type="component" value="Unassembled WGS sequence"/>
</dbReference>
<gene>
    <name evidence="1" type="ORF">ACZ11_09505</name>
</gene>
<evidence type="ECO:0000313" key="2">
    <source>
        <dbReference type="Proteomes" id="UP000037326"/>
    </source>
</evidence>
<dbReference type="Pfam" id="PF04134">
    <property type="entry name" value="DCC1-like"/>
    <property type="match status" value="1"/>
</dbReference>
<dbReference type="PANTHER" id="PTHR33639:SF2">
    <property type="entry name" value="DUF393 DOMAIN-CONTAINING PROTEIN"/>
    <property type="match status" value="1"/>
</dbReference>
<dbReference type="EMBL" id="LFXJ01000005">
    <property type="protein sequence ID" value="KMY32361.1"/>
    <property type="molecule type" value="Genomic_DNA"/>
</dbReference>
<dbReference type="OrthoDB" id="9785438at2"/>
<evidence type="ECO:0000313" key="1">
    <source>
        <dbReference type="EMBL" id="KMY32361.1"/>
    </source>
</evidence>
<dbReference type="RefSeq" id="WP_049665571.1">
    <property type="nucleotide sequence ID" value="NZ_JBIVOC010000006.1"/>
</dbReference>
<dbReference type="PATRIC" id="fig|582475.4.peg.1466"/>
<reference evidence="2" key="1">
    <citation type="submission" date="2015-07" db="EMBL/GenBank/DDBJ databases">
        <authorList>
            <consortium name="Consortium for Microbial Forensics and Genomics (microFORGE)"/>
            <person name="Knight B.M."/>
            <person name="Roberts D.P."/>
            <person name="Lin D."/>
            <person name="Hari K."/>
            <person name="Fletcher J."/>
            <person name="Melcher U."/>
            <person name="Blagden T."/>
            <person name="Winegar R.A."/>
        </authorList>
    </citation>
    <scope>NUCLEOTIDE SEQUENCE [LARGE SCALE GENOMIC DNA]</scope>
    <source>
        <strain evidence="2">DSM 23493</strain>
    </source>
</reference>
<dbReference type="AlphaFoldDB" id="A0A0K9FDY9"/>